<dbReference type="EMBL" id="JAFEMO010000001">
    <property type="protein sequence ID" value="KAH7576876.1"/>
    <property type="molecule type" value="Genomic_DNA"/>
</dbReference>
<feature type="domain" description="ULTRAPETALA1/2 zinc finger" evidence="2">
    <location>
        <begin position="125"/>
        <end position="170"/>
    </location>
</feature>
<proteinExistence type="predicted"/>
<feature type="domain" description="ULTRAPETALA1/2 SAND" evidence="1">
    <location>
        <begin position="22"/>
        <end position="105"/>
    </location>
</feature>
<dbReference type="InterPro" id="IPR020533">
    <property type="entry name" value="Developmental_reg_ULTRAPETALA"/>
</dbReference>
<dbReference type="InterPro" id="IPR057012">
    <property type="entry name" value="ULT1/2_Znf"/>
</dbReference>
<evidence type="ECO:0008006" key="5">
    <source>
        <dbReference type="Google" id="ProtNLM"/>
    </source>
</evidence>
<sequence length="244" mass="27375">MANGVERESGLMMFSDEELREMSGVKRGGDYIEVTCGCTSHRYGDAVGRLRVFSNGDLEITYKLTPAAFEKHSGRETARKWKNNVWVIVNGEKVPLSKTVLLKYYNQALKNGNGSHRSHNGRVCHRDEFVRCTSCNKERRFRLRTKEECLIHHNALADKNWKCSDLPYDKPLDTLEHAIENELVAEYTGGVLVLPLAKVALPVFALVVKFVVSQTVAARLASTLQGMQKIESLEILPGLTLPLS</sequence>
<gene>
    <name evidence="3" type="ORF">JRO89_XS01G0169200</name>
</gene>
<dbReference type="PANTHER" id="PTHR34053:SF1">
    <property type="entry name" value="PROTEIN ULTRAPETALA 1"/>
    <property type="match status" value="1"/>
</dbReference>
<protein>
    <recommendedName>
        <fullName evidence="5">Protein ULTRAPETALA 1</fullName>
    </recommendedName>
</protein>
<dbReference type="PANTHER" id="PTHR34053">
    <property type="entry name" value="PROTEIN ULTRAPETALA 1"/>
    <property type="match status" value="1"/>
</dbReference>
<name>A0ABQ8IJJ8_9ROSI</name>
<evidence type="ECO:0000259" key="1">
    <source>
        <dbReference type="Pfam" id="PF23292"/>
    </source>
</evidence>
<dbReference type="Proteomes" id="UP000827721">
    <property type="component" value="Unassembled WGS sequence"/>
</dbReference>
<evidence type="ECO:0000259" key="2">
    <source>
        <dbReference type="Pfam" id="PF23293"/>
    </source>
</evidence>
<evidence type="ECO:0000313" key="3">
    <source>
        <dbReference type="EMBL" id="KAH7576876.1"/>
    </source>
</evidence>
<dbReference type="Pfam" id="PF23292">
    <property type="entry name" value="SAND_ULT1"/>
    <property type="match status" value="1"/>
</dbReference>
<dbReference type="Pfam" id="PF23293">
    <property type="entry name" value="zf_ULT1"/>
    <property type="match status" value="1"/>
</dbReference>
<dbReference type="InterPro" id="IPR057011">
    <property type="entry name" value="ULT1/2_SAND"/>
</dbReference>
<reference evidence="3 4" key="1">
    <citation type="submission" date="2021-02" db="EMBL/GenBank/DDBJ databases">
        <title>Plant Genome Project.</title>
        <authorList>
            <person name="Zhang R.-G."/>
        </authorList>
    </citation>
    <scope>NUCLEOTIDE SEQUENCE [LARGE SCALE GENOMIC DNA]</scope>
    <source>
        <tissue evidence="3">Leaves</tissue>
    </source>
</reference>
<evidence type="ECO:0000313" key="4">
    <source>
        <dbReference type="Proteomes" id="UP000827721"/>
    </source>
</evidence>
<organism evidence="3 4">
    <name type="scientific">Xanthoceras sorbifolium</name>
    <dbReference type="NCBI Taxonomy" id="99658"/>
    <lineage>
        <taxon>Eukaryota</taxon>
        <taxon>Viridiplantae</taxon>
        <taxon>Streptophyta</taxon>
        <taxon>Embryophyta</taxon>
        <taxon>Tracheophyta</taxon>
        <taxon>Spermatophyta</taxon>
        <taxon>Magnoliopsida</taxon>
        <taxon>eudicotyledons</taxon>
        <taxon>Gunneridae</taxon>
        <taxon>Pentapetalae</taxon>
        <taxon>rosids</taxon>
        <taxon>malvids</taxon>
        <taxon>Sapindales</taxon>
        <taxon>Sapindaceae</taxon>
        <taxon>Xanthoceroideae</taxon>
        <taxon>Xanthoceras</taxon>
    </lineage>
</organism>
<accession>A0ABQ8IJJ8</accession>
<keyword evidence="4" id="KW-1185">Reference proteome</keyword>
<comment type="caution">
    <text evidence="3">The sequence shown here is derived from an EMBL/GenBank/DDBJ whole genome shotgun (WGS) entry which is preliminary data.</text>
</comment>